<reference evidence="2" key="1">
    <citation type="submission" date="2022-07" db="EMBL/GenBank/DDBJ databases">
        <authorList>
            <person name="Criscuolo A."/>
        </authorList>
    </citation>
    <scope>NUCLEOTIDE SEQUENCE</scope>
    <source>
        <strain evidence="2">CIP103197</strain>
    </source>
</reference>
<dbReference type="EMBL" id="CAMAPB010000018">
    <property type="protein sequence ID" value="CAH9057051.1"/>
    <property type="molecule type" value="Genomic_DNA"/>
</dbReference>
<name>A0A9W4VV11_PSEHA</name>
<dbReference type="Pfam" id="PF04463">
    <property type="entry name" value="2-thiour_desulf"/>
    <property type="match status" value="1"/>
</dbReference>
<dbReference type="AlphaFoldDB" id="A0A9W4VV11"/>
<dbReference type="RefSeq" id="WP_262976550.1">
    <property type="nucleotide sequence ID" value="NZ_CAMAPB010000018.1"/>
</dbReference>
<proteinExistence type="predicted"/>
<keyword evidence="3" id="KW-1185">Reference proteome</keyword>
<dbReference type="PANTHER" id="PTHR30087:SF0">
    <property type="entry name" value="INNER MEMBRANE PROTEIN"/>
    <property type="match status" value="1"/>
</dbReference>
<dbReference type="PIRSF" id="PIRSF037004">
    <property type="entry name" value="UCP037004"/>
    <property type="match status" value="1"/>
</dbReference>
<comment type="caution">
    <text evidence="2">The sequence shown here is derived from an EMBL/GenBank/DDBJ whole genome shotgun (WGS) entry which is preliminary data.</text>
</comment>
<dbReference type="InterPro" id="IPR007553">
    <property type="entry name" value="2-thiour_desulf"/>
</dbReference>
<accession>A0A9W4VV11</accession>
<evidence type="ECO:0000313" key="2">
    <source>
        <dbReference type="EMBL" id="CAH9057051.1"/>
    </source>
</evidence>
<protein>
    <recommendedName>
        <fullName evidence="1">DUF1722 domain-containing protein</fullName>
    </recommendedName>
</protein>
<sequence>MQKDTIKIGISACLAGEKVRFDSGHKKSNFCMEELAKHVEYKMYCPEVAVGLPIPRPTIRQVRTADTIKVCRPDGTGDVGPQLTEYGKKIATEQAGHLSGFVFCAKSPSCGMERVKIYNEAGTGNTSEGIGFFAEQIMKHNPLLPCEENGRLNDVHLRENFVMRVYTLHNWQQLVKEPVTVHRLTQFHAQYKYLLMAHNYQAYRDLGNLLGTFVGDDVNALADEYILGLMNALRRPASRKNNSNTLMHLQGYFKRDLSKIEKEEMRDAIDEYRQGLVPLYVPLTLLKHHLKVHPNEYLSKQIYFNPYPNELKLRYGL</sequence>
<dbReference type="InterPro" id="IPR013560">
    <property type="entry name" value="DUF1722"/>
</dbReference>
<organism evidence="2 3">
    <name type="scientific">Pseudoalteromonas haloplanktis</name>
    <name type="common">Alteromonas haloplanktis</name>
    <dbReference type="NCBI Taxonomy" id="228"/>
    <lineage>
        <taxon>Bacteria</taxon>
        <taxon>Pseudomonadati</taxon>
        <taxon>Pseudomonadota</taxon>
        <taxon>Gammaproteobacteria</taxon>
        <taxon>Alteromonadales</taxon>
        <taxon>Pseudoalteromonadaceae</taxon>
        <taxon>Pseudoalteromonas</taxon>
    </lineage>
</organism>
<dbReference type="PANTHER" id="PTHR30087">
    <property type="entry name" value="INNER MEMBRANE PROTEIN"/>
    <property type="match status" value="1"/>
</dbReference>
<dbReference type="Pfam" id="PF08349">
    <property type="entry name" value="DUF1722"/>
    <property type="match status" value="1"/>
</dbReference>
<dbReference type="InterPro" id="IPR017087">
    <property type="entry name" value="UCP037004"/>
</dbReference>
<dbReference type="Proteomes" id="UP001152447">
    <property type="component" value="Unassembled WGS sequence"/>
</dbReference>
<feature type="domain" description="DUF1722" evidence="1">
    <location>
        <begin position="192"/>
        <end position="308"/>
    </location>
</feature>
<gene>
    <name evidence="2" type="ORF">PSEHALCIP103_01579</name>
</gene>
<evidence type="ECO:0000259" key="1">
    <source>
        <dbReference type="Pfam" id="PF08349"/>
    </source>
</evidence>
<evidence type="ECO:0000313" key="3">
    <source>
        <dbReference type="Proteomes" id="UP001152447"/>
    </source>
</evidence>